<comment type="caution">
    <text evidence="12">The sequence shown here is derived from an EMBL/GenBank/DDBJ whole genome shotgun (WGS) entry which is preliminary data.</text>
</comment>
<keyword evidence="4 10" id="KW-0479">Metal-binding</keyword>
<evidence type="ECO:0000256" key="2">
    <source>
        <dbReference type="ARBA" id="ARBA00006622"/>
    </source>
</evidence>
<protein>
    <recommendedName>
        <fullName evidence="3 11">Cysteine dioxygenase</fullName>
        <ecNumber evidence="3 11">1.13.11.20</ecNumber>
    </recommendedName>
</protein>
<organism evidence="12 13">
    <name type="scientific">Oopsacas minuta</name>
    <dbReference type="NCBI Taxonomy" id="111878"/>
    <lineage>
        <taxon>Eukaryota</taxon>
        <taxon>Metazoa</taxon>
        <taxon>Porifera</taxon>
        <taxon>Hexactinellida</taxon>
        <taxon>Hexasterophora</taxon>
        <taxon>Lyssacinosida</taxon>
        <taxon>Leucopsacidae</taxon>
        <taxon>Oopsacas</taxon>
    </lineage>
</organism>
<feature type="cross-link" description="3'-(S-cysteinyl)-tyrosine (Cys-Tyr)" evidence="9">
    <location>
        <begin position="100"/>
        <end position="168"/>
    </location>
</feature>
<dbReference type="InterPro" id="IPR011051">
    <property type="entry name" value="RmlC_Cupin_sf"/>
</dbReference>
<gene>
    <name evidence="12" type="ORF">LOD99_9699</name>
</gene>
<evidence type="ECO:0000313" key="13">
    <source>
        <dbReference type="Proteomes" id="UP001165289"/>
    </source>
</evidence>
<dbReference type="GO" id="GO:0008198">
    <property type="term" value="F:ferrous iron binding"/>
    <property type="evidence" value="ECO:0007669"/>
    <property type="project" value="TreeGrafter"/>
</dbReference>
<feature type="binding site" evidence="10">
    <location>
        <position position="95"/>
    </location>
    <ligand>
        <name>Fe cation</name>
        <dbReference type="ChEBI" id="CHEBI:24875"/>
        <note>catalytic</note>
    </ligand>
</feature>
<evidence type="ECO:0000256" key="8">
    <source>
        <dbReference type="ARBA" id="ARBA00023004"/>
    </source>
</evidence>
<evidence type="ECO:0000313" key="12">
    <source>
        <dbReference type="EMBL" id="KAI6661929.1"/>
    </source>
</evidence>
<dbReference type="GO" id="GO:0042412">
    <property type="term" value="P:taurine biosynthetic process"/>
    <property type="evidence" value="ECO:0007669"/>
    <property type="project" value="UniProtKB-UniRule"/>
</dbReference>
<dbReference type="SUPFAM" id="SSF51182">
    <property type="entry name" value="RmlC-like cupins"/>
    <property type="match status" value="1"/>
</dbReference>
<dbReference type="Pfam" id="PF05995">
    <property type="entry name" value="CDO_I"/>
    <property type="match status" value="1"/>
</dbReference>
<keyword evidence="7 11" id="KW-0560">Oxidoreductase</keyword>
<dbReference type="GO" id="GO:0017172">
    <property type="term" value="F:cysteine dioxygenase activity"/>
    <property type="evidence" value="ECO:0007669"/>
    <property type="project" value="UniProtKB-UniRule"/>
</dbReference>
<comment type="pathway">
    <text evidence="1 11">Organosulfur biosynthesis; taurine biosynthesis; hypotaurine from L-cysteine: step 1/2.</text>
</comment>
<dbReference type="EC" id="1.13.11.20" evidence="3 11"/>
<comment type="cofactor">
    <cofactor evidence="11">
        <name>Fe cation</name>
        <dbReference type="ChEBI" id="CHEBI:24875"/>
    </cofactor>
    <text evidence="11">Binds 1 Fe cation per subunit.</text>
</comment>
<reference evidence="12 13" key="1">
    <citation type="journal article" date="2023" name="BMC Biol.">
        <title>The compact genome of the sponge Oopsacas minuta (Hexactinellida) is lacking key metazoan core genes.</title>
        <authorList>
            <person name="Santini S."/>
            <person name="Schenkelaars Q."/>
            <person name="Jourda C."/>
            <person name="Duchesne M."/>
            <person name="Belahbib H."/>
            <person name="Rocher C."/>
            <person name="Selva M."/>
            <person name="Riesgo A."/>
            <person name="Vervoort M."/>
            <person name="Leys S.P."/>
            <person name="Kodjabachian L."/>
            <person name="Le Bivic A."/>
            <person name="Borchiellini C."/>
            <person name="Claverie J.M."/>
            <person name="Renard E."/>
        </authorList>
    </citation>
    <scope>NUCLEOTIDE SEQUENCE [LARGE SCALE GENOMIC DNA]</scope>
    <source>
        <strain evidence="12">SPO-2</strain>
    </source>
</reference>
<name>A0AAV7KQR7_9METZ</name>
<dbReference type="Gene3D" id="2.60.120.10">
    <property type="entry name" value="Jelly Rolls"/>
    <property type="match status" value="1"/>
</dbReference>
<comment type="catalytic activity">
    <reaction evidence="11">
        <text>L-cysteine + O2 = 3-sulfino-L-alanine + H(+)</text>
        <dbReference type="Rhea" id="RHEA:20441"/>
        <dbReference type="ChEBI" id="CHEBI:15378"/>
        <dbReference type="ChEBI" id="CHEBI:15379"/>
        <dbReference type="ChEBI" id="CHEBI:35235"/>
        <dbReference type="ChEBI" id="CHEBI:61085"/>
        <dbReference type="EC" id="1.13.11.20"/>
    </reaction>
</comment>
<feature type="binding site" evidence="10">
    <location>
        <position position="151"/>
    </location>
    <ligand>
        <name>Fe cation</name>
        <dbReference type="ChEBI" id="CHEBI:24875"/>
        <note>catalytic</note>
    </ligand>
</feature>
<dbReference type="PANTHER" id="PTHR12918:SF1">
    <property type="entry name" value="CYSTEINE DIOXYGENASE TYPE 1"/>
    <property type="match status" value="1"/>
</dbReference>
<dbReference type="GO" id="GO:0019448">
    <property type="term" value="P:L-cysteine catabolic process"/>
    <property type="evidence" value="ECO:0007669"/>
    <property type="project" value="TreeGrafter"/>
</dbReference>
<keyword evidence="6 11" id="KW-0223">Dioxygenase</keyword>
<evidence type="ECO:0000256" key="10">
    <source>
        <dbReference type="PIRSR" id="PIRSR610300-51"/>
    </source>
</evidence>
<keyword evidence="5 9" id="KW-0883">Thioether bond</keyword>
<accession>A0AAV7KQR7</accession>
<dbReference type="InterPro" id="IPR010300">
    <property type="entry name" value="CDO_1"/>
</dbReference>
<dbReference type="CDD" id="cd10548">
    <property type="entry name" value="cupin_CDO"/>
    <property type="match status" value="1"/>
</dbReference>
<dbReference type="PANTHER" id="PTHR12918">
    <property type="entry name" value="CYSTEINE DIOXYGENASE"/>
    <property type="match status" value="1"/>
</dbReference>
<evidence type="ECO:0000256" key="7">
    <source>
        <dbReference type="ARBA" id="ARBA00023002"/>
    </source>
</evidence>
<proteinExistence type="inferred from homology"/>
<evidence type="ECO:0000256" key="9">
    <source>
        <dbReference type="PIRSR" id="PIRSR610300-50"/>
    </source>
</evidence>
<dbReference type="InterPro" id="IPR014710">
    <property type="entry name" value="RmlC-like_jellyroll"/>
</dbReference>
<dbReference type="EMBL" id="JAKMXF010000003">
    <property type="protein sequence ID" value="KAI6661929.1"/>
    <property type="molecule type" value="Genomic_DNA"/>
</dbReference>
<sequence length="202" mass="22848">MCTKCPYTCHDTSDATEFSKLICEVRKEFETTDRINVDRIKSILAGYKSNRIEWEKYTTWDHHRYTRNLVDEGNGKYNMMILCWGESQVSPVHSHPDSNCFVKLLSGVMQETIFALPSTEPGSGSKKLVVKGEQQLKKDEVSYIHDSIGLHAMENPSHTEGAVTLHLYVPPYMECDVYDIRTGKISTSSMTFTTKGGLPVVT</sequence>
<evidence type="ECO:0000256" key="11">
    <source>
        <dbReference type="RuleBase" id="RU366010"/>
    </source>
</evidence>
<dbReference type="Proteomes" id="UP001165289">
    <property type="component" value="Unassembled WGS sequence"/>
</dbReference>
<evidence type="ECO:0000256" key="3">
    <source>
        <dbReference type="ARBA" id="ARBA00013133"/>
    </source>
</evidence>
<evidence type="ECO:0000256" key="4">
    <source>
        <dbReference type="ARBA" id="ARBA00022723"/>
    </source>
</evidence>
<comment type="similarity">
    <text evidence="2 11">Belongs to the cysteine dioxygenase family.</text>
</comment>
<feature type="binding site" evidence="10">
    <location>
        <position position="93"/>
    </location>
    <ligand>
        <name>Fe cation</name>
        <dbReference type="ChEBI" id="CHEBI:24875"/>
        <note>catalytic</note>
    </ligand>
</feature>
<keyword evidence="8 10" id="KW-0408">Iron</keyword>
<keyword evidence="13" id="KW-1185">Reference proteome</keyword>
<dbReference type="AlphaFoldDB" id="A0AAV7KQR7"/>
<evidence type="ECO:0000256" key="5">
    <source>
        <dbReference type="ARBA" id="ARBA00022784"/>
    </source>
</evidence>
<evidence type="ECO:0000256" key="1">
    <source>
        <dbReference type="ARBA" id="ARBA00004759"/>
    </source>
</evidence>
<evidence type="ECO:0000256" key="6">
    <source>
        <dbReference type="ARBA" id="ARBA00022964"/>
    </source>
</evidence>